<dbReference type="KEGG" id="cchl:FPL14_23160"/>
<organism evidence="2 3">
    <name type="scientific">Cohnella cholangitidis</name>
    <dbReference type="NCBI Taxonomy" id="2598458"/>
    <lineage>
        <taxon>Bacteria</taxon>
        <taxon>Bacillati</taxon>
        <taxon>Bacillota</taxon>
        <taxon>Bacilli</taxon>
        <taxon>Bacillales</taxon>
        <taxon>Paenibacillaceae</taxon>
        <taxon>Cohnella</taxon>
    </lineage>
</organism>
<dbReference type="Pfam" id="PF24032">
    <property type="entry name" value="YQBQ"/>
    <property type="match status" value="1"/>
</dbReference>
<dbReference type="InterPro" id="IPR056937">
    <property type="entry name" value="YqbQ/XkdQ"/>
</dbReference>
<dbReference type="EMBL" id="CP041969">
    <property type="protein sequence ID" value="QMV43746.1"/>
    <property type="molecule type" value="Genomic_DNA"/>
</dbReference>
<dbReference type="Proteomes" id="UP000515679">
    <property type="component" value="Chromosome"/>
</dbReference>
<proteinExistence type="predicted"/>
<protein>
    <recommendedName>
        <fullName evidence="1">YqbQ/XkdQ domain-containing protein</fullName>
    </recommendedName>
</protein>
<evidence type="ECO:0000313" key="2">
    <source>
        <dbReference type="EMBL" id="QMV43746.1"/>
    </source>
</evidence>
<sequence length="330" mass="36177">MAHQLLLVKKDKTFDVSPLVGTIGWGSSIEELGQSLTFDVAFNDSKVFPVNPCDIGDMVVLRNKGAEIYRGVIITEGRSGRAPLSYTSFDFAFYLNKSTAVYQFNKVSAGQAIAKILGDFGVPVGRLANMPTMIKKVFINVVVSEIIRDILASVEADQGHKLRMEMRAGKLYIEKQADLVVKGTFVLARGINERDVMTAISGASRTRSIEEMKNSIKLVLSKSDDQYSIAASAEDATLITRYGLLQLTETIDEKDIAQARNIARNRLKEFGRVLEDNSLELIGDDRIRAGRLIVVDEPLTGMKGKYLIKSVSHSVKGGTHTMSLGLGVVD</sequence>
<dbReference type="RefSeq" id="WP_182299985.1">
    <property type="nucleotide sequence ID" value="NZ_CP041969.1"/>
</dbReference>
<feature type="domain" description="YqbQ/XkdQ" evidence="1">
    <location>
        <begin position="24"/>
        <end position="326"/>
    </location>
</feature>
<reference evidence="2 3" key="1">
    <citation type="submission" date="2019-07" db="EMBL/GenBank/DDBJ databases">
        <authorList>
            <person name="Kim J.K."/>
            <person name="Cheong H.-M."/>
            <person name="Choi Y."/>
            <person name="Hwang K.J."/>
            <person name="Lee S."/>
            <person name="Choi C."/>
        </authorList>
    </citation>
    <scope>NUCLEOTIDE SEQUENCE [LARGE SCALE GENOMIC DNA]</scope>
    <source>
        <strain evidence="2 3">KS 22</strain>
    </source>
</reference>
<evidence type="ECO:0000259" key="1">
    <source>
        <dbReference type="Pfam" id="PF24032"/>
    </source>
</evidence>
<keyword evidence="3" id="KW-1185">Reference proteome</keyword>
<accession>A0A7G5C3G2</accession>
<gene>
    <name evidence="2" type="ORF">FPL14_23160</name>
</gene>
<evidence type="ECO:0000313" key="3">
    <source>
        <dbReference type="Proteomes" id="UP000515679"/>
    </source>
</evidence>
<dbReference type="AlphaFoldDB" id="A0A7G5C3G2"/>
<name>A0A7G5C3G2_9BACL</name>